<dbReference type="InterPro" id="IPR037972">
    <property type="entry name" value="RepB_N"/>
</dbReference>
<dbReference type="CDD" id="cd16405">
    <property type="entry name" value="RepB_like_N"/>
    <property type="match status" value="1"/>
</dbReference>
<evidence type="ECO:0000259" key="3">
    <source>
        <dbReference type="SMART" id="SM00470"/>
    </source>
</evidence>
<dbReference type="NCBIfam" id="TIGR00180">
    <property type="entry name" value="parB_part"/>
    <property type="match status" value="1"/>
</dbReference>
<feature type="domain" description="ParB-like N-terminal" evidence="3">
    <location>
        <begin position="64"/>
        <end position="152"/>
    </location>
</feature>
<dbReference type="PANTHER" id="PTHR33375:SF1">
    <property type="entry name" value="CHROMOSOME-PARTITIONING PROTEIN PARB-RELATED"/>
    <property type="match status" value="1"/>
</dbReference>
<name>A0A2W4CK07_9HYPH</name>
<dbReference type="SMART" id="SM00470">
    <property type="entry name" value="ParB"/>
    <property type="match status" value="1"/>
</dbReference>
<comment type="similarity">
    <text evidence="1">Belongs to the ParB family.</text>
</comment>
<dbReference type="Proteomes" id="UP000248925">
    <property type="component" value="Unassembled WGS sequence"/>
</dbReference>
<dbReference type="RefSeq" id="WP_111161407.1">
    <property type="nucleotide sequence ID" value="NZ_PCDP01000036.1"/>
</dbReference>
<dbReference type="InterPro" id="IPR011111">
    <property type="entry name" value="Plasmid_RepB"/>
</dbReference>
<evidence type="ECO:0000313" key="4">
    <source>
        <dbReference type="EMBL" id="PZM13212.1"/>
    </source>
</evidence>
<evidence type="ECO:0000313" key="5">
    <source>
        <dbReference type="Proteomes" id="UP000248925"/>
    </source>
</evidence>
<dbReference type="Gene3D" id="3.90.1530.30">
    <property type="match status" value="1"/>
</dbReference>
<evidence type="ECO:0000256" key="2">
    <source>
        <dbReference type="SAM" id="MobiDB-lite"/>
    </source>
</evidence>
<accession>A0A2W4CK07</accession>
<feature type="region of interest" description="Disordered" evidence="2">
    <location>
        <begin position="1"/>
        <end position="47"/>
    </location>
</feature>
<evidence type="ECO:0000256" key="1">
    <source>
        <dbReference type="ARBA" id="ARBA00006295"/>
    </source>
</evidence>
<reference evidence="4 5" key="1">
    <citation type="journal article" date="2018" name="Sci. Rep.">
        <title>Rhizobium tumorigenes sp. nov., a novel plant tumorigenic bacterium isolated from cane gall tumors on thornless blackberry.</title>
        <authorList>
            <person name="Kuzmanovi N."/>
            <person name="Smalla K."/>
            <person name="Gronow S."/>
            <person name="PuBawska J."/>
        </authorList>
    </citation>
    <scope>NUCLEOTIDE SEQUENCE [LARGE SCALE GENOMIC DNA]</scope>
    <source>
        <strain evidence="4 5">CCBAU 85046</strain>
    </source>
</reference>
<dbReference type="PANTHER" id="PTHR33375">
    <property type="entry name" value="CHROMOSOME-PARTITIONING PROTEIN PARB-RELATED"/>
    <property type="match status" value="1"/>
</dbReference>
<dbReference type="OrthoDB" id="7908920at2"/>
<dbReference type="GO" id="GO:0005694">
    <property type="term" value="C:chromosome"/>
    <property type="evidence" value="ECO:0007669"/>
    <property type="project" value="TreeGrafter"/>
</dbReference>
<dbReference type="SUPFAM" id="SSF110849">
    <property type="entry name" value="ParB/Sulfiredoxin"/>
    <property type="match status" value="1"/>
</dbReference>
<proteinExistence type="inferred from homology"/>
<dbReference type="EMBL" id="PCDP01000036">
    <property type="protein sequence ID" value="PZM13212.1"/>
    <property type="molecule type" value="Genomic_DNA"/>
</dbReference>
<dbReference type="AlphaFoldDB" id="A0A2W4CK07"/>
<dbReference type="GO" id="GO:0007059">
    <property type="term" value="P:chromosome segregation"/>
    <property type="evidence" value="ECO:0007669"/>
    <property type="project" value="TreeGrafter"/>
</dbReference>
<dbReference type="InterPro" id="IPR004437">
    <property type="entry name" value="ParB/RepB/Spo0J"/>
</dbReference>
<dbReference type="Gene3D" id="1.10.10.2830">
    <property type="match status" value="1"/>
</dbReference>
<dbReference type="Pfam" id="PF02195">
    <property type="entry name" value="ParB_N"/>
    <property type="match status" value="1"/>
</dbReference>
<dbReference type="InterPro" id="IPR036086">
    <property type="entry name" value="ParB/Sulfiredoxin_sf"/>
</dbReference>
<dbReference type="Pfam" id="PF07506">
    <property type="entry name" value="RepB"/>
    <property type="match status" value="1"/>
</dbReference>
<keyword evidence="5" id="KW-1185">Reference proteome</keyword>
<dbReference type="InterPro" id="IPR017819">
    <property type="entry name" value="Plasmid_partition_RepB"/>
</dbReference>
<dbReference type="GO" id="GO:0003677">
    <property type="term" value="F:DNA binding"/>
    <property type="evidence" value="ECO:0007669"/>
    <property type="project" value="InterPro"/>
</dbReference>
<protein>
    <submittedName>
        <fullName evidence="4">Plasmid partitioning protein RepB</fullName>
    </submittedName>
</protein>
<dbReference type="SUPFAM" id="SSF109709">
    <property type="entry name" value="KorB DNA-binding domain-like"/>
    <property type="match status" value="1"/>
</dbReference>
<organism evidence="4 5">
    <name type="scientific">Rhizobium tubonense</name>
    <dbReference type="NCBI Taxonomy" id="484088"/>
    <lineage>
        <taxon>Bacteria</taxon>
        <taxon>Pseudomonadati</taxon>
        <taxon>Pseudomonadota</taxon>
        <taxon>Alphaproteobacteria</taxon>
        <taxon>Hyphomicrobiales</taxon>
        <taxon>Rhizobiaceae</taxon>
        <taxon>Rhizobium/Agrobacterium group</taxon>
        <taxon>Rhizobium</taxon>
    </lineage>
</organism>
<dbReference type="NCBIfam" id="TIGR03454">
    <property type="entry name" value="partition_RepB"/>
    <property type="match status" value="1"/>
</dbReference>
<comment type="caution">
    <text evidence="4">The sequence shown here is derived from an EMBL/GenBank/DDBJ whole genome shotgun (WGS) entry which is preliminary data.</text>
</comment>
<dbReference type="InterPro" id="IPR003115">
    <property type="entry name" value="ParB_N"/>
</dbReference>
<gene>
    <name evidence="4" type="primary">repB</name>
    <name evidence="4" type="ORF">CPY51_15225</name>
</gene>
<dbReference type="InterPro" id="IPR050336">
    <property type="entry name" value="Chromosome_partition/occlusion"/>
</dbReference>
<sequence>MSRKNLFADLPAPVTTSGAPPHERPLHGTSNPMSAIKKSVGDLNDRSRRADEIEKSLIEGQPVIDIDTALIDPSFVQDRMESDIHGLRASIQEQGQQVPILVRLHPDDDGRYQVAFGHRRLRALKELGLKAKAIVRSLTDEQLVIAQGQENNEREDLTFIEKARFAARLKERFTRDVIVSSLSVDKTTLSTMLQLVDALPEDLIEAIGPAPGVGRPSWRQLADLLEKTKGTSEVIAVAKAESTQALSSEERFKAVMSHMRPKPVSRGAPTVLATPTGARLGQITQNKTKLEITVDKKATPDFATFLLEQVPALYEAYLANHRRN</sequence>